<protein>
    <submittedName>
        <fullName evidence="1">Uncharacterized protein</fullName>
    </submittedName>
</protein>
<accession>A0A8H4QKP3</accession>
<evidence type="ECO:0000313" key="2">
    <source>
        <dbReference type="Proteomes" id="UP000521872"/>
    </source>
</evidence>
<keyword evidence="2" id="KW-1185">Reference proteome</keyword>
<comment type="caution">
    <text evidence="1">The sequence shown here is derived from an EMBL/GenBank/DDBJ whole genome shotgun (WGS) entry which is preliminary data.</text>
</comment>
<sequence length="86" mass="9628">MTGFTIFNKSNKAFFVFVSKYSGGDDSWFTLQPGTSDVWTRNGWEVIVFRDPDTGARRGWYLDCAALNTLNVAFFGLTSDVQTARG</sequence>
<dbReference type="EMBL" id="JAACJL010000046">
    <property type="protein sequence ID" value="KAF4612887.1"/>
    <property type="molecule type" value="Genomic_DNA"/>
</dbReference>
<dbReference type="Proteomes" id="UP000521872">
    <property type="component" value="Unassembled WGS sequence"/>
</dbReference>
<name>A0A8H4QKP3_9AGAR</name>
<dbReference type="AlphaFoldDB" id="A0A8H4QKP3"/>
<organism evidence="1 2">
    <name type="scientific">Agrocybe pediades</name>
    <dbReference type="NCBI Taxonomy" id="84607"/>
    <lineage>
        <taxon>Eukaryota</taxon>
        <taxon>Fungi</taxon>
        <taxon>Dikarya</taxon>
        <taxon>Basidiomycota</taxon>
        <taxon>Agaricomycotina</taxon>
        <taxon>Agaricomycetes</taxon>
        <taxon>Agaricomycetidae</taxon>
        <taxon>Agaricales</taxon>
        <taxon>Agaricineae</taxon>
        <taxon>Strophariaceae</taxon>
        <taxon>Agrocybe</taxon>
    </lineage>
</organism>
<evidence type="ECO:0000313" key="1">
    <source>
        <dbReference type="EMBL" id="KAF4612887.1"/>
    </source>
</evidence>
<reference evidence="1 2" key="1">
    <citation type="submission" date="2019-12" db="EMBL/GenBank/DDBJ databases">
        <authorList>
            <person name="Floudas D."/>
            <person name="Bentzer J."/>
            <person name="Ahren D."/>
            <person name="Johansson T."/>
            <person name="Persson P."/>
            <person name="Tunlid A."/>
        </authorList>
    </citation>
    <scope>NUCLEOTIDE SEQUENCE [LARGE SCALE GENOMIC DNA]</scope>
    <source>
        <strain evidence="1 2">CBS 102.39</strain>
    </source>
</reference>
<gene>
    <name evidence="1" type="ORF">D9613_011119</name>
</gene>
<proteinExistence type="predicted"/>